<dbReference type="FunFam" id="3.40.50.300:FF:000482">
    <property type="entry name" value="Multidrug resistance-associated protein member 4"/>
    <property type="match status" value="1"/>
</dbReference>
<dbReference type="InterPro" id="IPR036640">
    <property type="entry name" value="ABC1_TM_sf"/>
</dbReference>
<dbReference type="GO" id="GO:0005524">
    <property type="term" value="F:ATP binding"/>
    <property type="evidence" value="ECO:0007669"/>
    <property type="project" value="UniProtKB-KW"/>
</dbReference>
<evidence type="ECO:0000256" key="4">
    <source>
        <dbReference type="ARBA" id="ARBA00022741"/>
    </source>
</evidence>
<feature type="transmembrane region" description="Helical" evidence="9">
    <location>
        <begin position="309"/>
        <end position="335"/>
    </location>
</feature>
<feature type="transmembrane region" description="Helical" evidence="9">
    <location>
        <begin position="204"/>
        <end position="225"/>
    </location>
</feature>
<feature type="domain" description="ABC transmembrane type-1" evidence="11">
    <location>
        <begin position="701"/>
        <end position="984"/>
    </location>
</feature>
<protein>
    <recommendedName>
        <fullName evidence="14">Multidrug resistance-associated protein lethal(2)03659</fullName>
    </recommendedName>
</protein>
<keyword evidence="5" id="KW-0067">ATP-binding</keyword>
<sequence>METTIENIKKKNPREKANPISALFFLYMIPTFIENYRKGVKREDLFETLKAHTSATLGDKLEVIWRDVSRRYEKFGLHVALLKLFALELIIIAIIKLIAEVVVLIVMPMCVDNLVSYYENQSNISLEETYIYAGVLIGIIFLDGIVEHQAMLAIMHTCMKMRVSCCSLVYRKSLKLSRTSLSQTTVGQIINLLSNDVSKFDQSFVLYHYAFLGPIETMVGTYLLYRTLGVAAFAGIAFLLLFIPLQLYLCKKISVLRLRTAFRTDERVRLMNEILNGIQVIKMYTWEKPFAKLIDLARRHEIASLRSHFFLESIMFSLEMFITRTCLFISLVVFIAMGQTMTADVAYTATSIYSFIRPVMTMLFSISIAAYAEVHISVSRVHSFLSYEEQPEDCNVDNKKSPHVISSPKIYMKEVNAKWANDSSDNVLSDINIDIHENNLNAIIGSVGSGKSSLLHLILGELSITNGDVQIQGNVSYASQEAWLFSASVKQNILFCHEYNEVRYKHVLKVCALERDLALLPHGDRTIIGEKGKSLSGGQKARINLARCIYKDADIYLLDDPLSAVDTKVAKHIFENCIKKFLKDKMCILLTHQFQFLNRTDKIIVLDEGRIVEEATFEELQRSGLNFSKILDQHNTEDDPEQLEKKQMSRQNSETSQTYDDFEDDDYENPLEQKEQLTAGHIKATVYASYFKAGGNFLVIFVVAFAFIANQAITSGGDYFVSYWVNLEQKALETNDTINIDNIIYIYSGLTGGTVLFAIGHNLLFFVYAMRASISIHSEVFQKVSNASMSFYNTNPIGRILNRFSKDIGIIDDYIPFILNDMTEILLMLLGAVILSATVNVWFLLPSFGLLVLFYFLRIIFLETSRSVKRIEGINRSPILTHLTASIYGISTIRAFSAQKLLIQEYDSLQDKHSSAWYLFISASRAFGFWIEMICNLFISGIILSLVFLPKDYYGGDVGLVLTQYIGLMNALQYGMRQWSELENNMTSVERILELKNAQLEPLRESKESIPKLWPEYGKIEFKHVSMSYAKDLPILHDLDFTIQPGEKVGIVGRTGAGKTSTIAALFQLYDIEGSIIIDGVDTTKINLETLRSKISIIPQDPVLFKGTMRKNLDPFEEYSDDIIWNALNQVELKSAVMDSAAGLSMNVWENGSNFSIGQRQLICLARAIIRNNKVLVMDEATANVDPYTDTLIQKTIRNNFFHCTVITIAHRLHTIMDSDRVLVMDAGTVVEFDHPHKLLQHKNGIFSEMVETTGRNISSKLHSIAEESFLKMKNA</sequence>
<keyword evidence="13" id="KW-1185">Reference proteome</keyword>
<dbReference type="PROSITE" id="PS50893">
    <property type="entry name" value="ABC_TRANSPORTER_2"/>
    <property type="match status" value="2"/>
</dbReference>
<dbReference type="FunFam" id="1.20.1560.10:FF:000026">
    <property type="entry name" value="Multidrug resistance-associated protein lethal(2)03659"/>
    <property type="match status" value="1"/>
</dbReference>
<dbReference type="PROSITE" id="PS00211">
    <property type="entry name" value="ABC_TRANSPORTER_1"/>
    <property type="match status" value="1"/>
</dbReference>
<feature type="compositionally biased region" description="Basic and acidic residues" evidence="8">
    <location>
        <begin position="636"/>
        <end position="647"/>
    </location>
</feature>
<dbReference type="Pfam" id="PF00664">
    <property type="entry name" value="ABC_membrane"/>
    <property type="match status" value="2"/>
</dbReference>
<dbReference type="InterPro" id="IPR011527">
    <property type="entry name" value="ABC1_TM_dom"/>
</dbReference>
<evidence type="ECO:0000256" key="1">
    <source>
        <dbReference type="ARBA" id="ARBA00004141"/>
    </source>
</evidence>
<dbReference type="GO" id="GO:0016020">
    <property type="term" value="C:membrane"/>
    <property type="evidence" value="ECO:0007669"/>
    <property type="project" value="UniProtKB-SubCell"/>
</dbReference>
<keyword evidence="4" id="KW-0547">Nucleotide-binding</keyword>
<evidence type="ECO:0000256" key="9">
    <source>
        <dbReference type="SAM" id="Phobius"/>
    </source>
</evidence>
<name>A0AAN7VHV0_9COLE</name>
<evidence type="ECO:0000256" key="8">
    <source>
        <dbReference type="SAM" id="MobiDB-lite"/>
    </source>
</evidence>
<dbReference type="Gene3D" id="1.20.1560.10">
    <property type="entry name" value="ABC transporter type 1, transmembrane domain"/>
    <property type="match status" value="2"/>
</dbReference>
<feature type="domain" description="ABC transporter" evidence="10">
    <location>
        <begin position="410"/>
        <end position="633"/>
    </location>
</feature>
<feature type="transmembrane region" description="Helical" evidence="9">
    <location>
        <begin position="355"/>
        <end position="374"/>
    </location>
</feature>
<feature type="compositionally biased region" description="Polar residues" evidence="8">
    <location>
        <begin position="649"/>
        <end position="659"/>
    </location>
</feature>
<keyword evidence="3 9" id="KW-0812">Transmembrane</keyword>
<dbReference type="FunFam" id="1.20.1560.10:FF:000014">
    <property type="entry name" value="Multidrug resistance-associated protein member 4"/>
    <property type="match status" value="1"/>
</dbReference>
<feature type="transmembrane region" description="Helical" evidence="9">
    <location>
        <begin position="129"/>
        <end position="146"/>
    </location>
</feature>
<comment type="caution">
    <text evidence="12">The sequence shown here is derived from an EMBL/GenBank/DDBJ whole genome shotgun (WGS) entry which is preliminary data.</text>
</comment>
<dbReference type="SUPFAM" id="SSF52540">
    <property type="entry name" value="P-loop containing nucleoside triphosphate hydrolases"/>
    <property type="match status" value="2"/>
</dbReference>
<feature type="transmembrane region" description="Helical" evidence="9">
    <location>
        <begin position="927"/>
        <end position="948"/>
    </location>
</feature>
<feature type="transmembrane region" description="Helical" evidence="9">
    <location>
        <begin position="231"/>
        <end position="249"/>
    </location>
</feature>
<keyword evidence="6 9" id="KW-1133">Transmembrane helix</keyword>
<dbReference type="AlphaFoldDB" id="A0AAN7VHV0"/>
<gene>
    <name evidence="12" type="ORF">RI129_003207</name>
</gene>
<feature type="transmembrane region" description="Helical" evidence="9">
    <location>
        <begin position="814"/>
        <end position="835"/>
    </location>
</feature>
<dbReference type="EMBL" id="JAVRBK010000002">
    <property type="protein sequence ID" value="KAK5648315.1"/>
    <property type="molecule type" value="Genomic_DNA"/>
</dbReference>
<evidence type="ECO:0000256" key="2">
    <source>
        <dbReference type="ARBA" id="ARBA00022448"/>
    </source>
</evidence>
<evidence type="ECO:0000256" key="3">
    <source>
        <dbReference type="ARBA" id="ARBA00022692"/>
    </source>
</evidence>
<keyword evidence="7 9" id="KW-0472">Membrane</keyword>
<dbReference type="InterPro" id="IPR027417">
    <property type="entry name" value="P-loop_NTPase"/>
</dbReference>
<evidence type="ECO:0000313" key="13">
    <source>
        <dbReference type="Proteomes" id="UP001329430"/>
    </source>
</evidence>
<dbReference type="InterPro" id="IPR003439">
    <property type="entry name" value="ABC_transporter-like_ATP-bd"/>
</dbReference>
<evidence type="ECO:0000256" key="7">
    <source>
        <dbReference type="ARBA" id="ARBA00023136"/>
    </source>
</evidence>
<dbReference type="CDD" id="cd03250">
    <property type="entry name" value="ABCC_MRP_domain1"/>
    <property type="match status" value="1"/>
</dbReference>
<reference evidence="12 13" key="1">
    <citation type="journal article" date="2024" name="Insects">
        <title>An Improved Chromosome-Level Genome Assembly of the Firefly Pyrocoelia pectoralis.</title>
        <authorList>
            <person name="Fu X."/>
            <person name="Meyer-Rochow V.B."/>
            <person name="Ballantyne L."/>
            <person name="Zhu X."/>
        </authorList>
    </citation>
    <scope>NUCLEOTIDE SEQUENCE [LARGE SCALE GENOMIC DNA]</scope>
    <source>
        <strain evidence="12">XCY_ONT2</strain>
    </source>
</reference>
<feature type="transmembrane region" description="Helical" evidence="9">
    <location>
        <begin position="80"/>
        <end position="109"/>
    </location>
</feature>
<comment type="subcellular location">
    <subcellularLocation>
        <location evidence="1">Membrane</location>
        <topology evidence="1">Multi-pass membrane protein</topology>
    </subcellularLocation>
</comment>
<dbReference type="Proteomes" id="UP001329430">
    <property type="component" value="Chromosome 2"/>
</dbReference>
<feature type="transmembrane region" description="Helical" evidence="9">
    <location>
        <begin position="841"/>
        <end position="861"/>
    </location>
</feature>
<dbReference type="CDD" id="cd03244">
    <property type="entry name" value="ABCC_MRP_domain2"/>
    <property type="match status" value="1"/>
</dbReference>
<evidence type="ECO:0000256" key="6">
    <source>
        <dbReference type="ARBA" id="ARBA00022989"/>
    </source>
</evidence>
<feature type="region of interest" description="Disordered" evidence="8">
    <location>
        <begin position="636"/>
        <end position="665"/>
    </location>
</feature>
<dbReference type="InterPro" id="IPR003593">
    <property type="entry name" value="AAA+_ATPase"/>
</dbReference>
<dbReference type="PANTHER" id="PTHR24223:SF448">
    <property type="entry name" value="FI20146P1-RELATED"/>
    <property type="match status" value="1"/>
</dbReference>
<feature type="domain" description="ABC transporter" evidence="10">
    <location>
        <begin position="1020"/>
        <end position="1252"/>
    </location>
</feature>
<dbReference type="GO" id="GO:0016887">
    <property type="term" value="F:ATP hydrolysis activity"/>
    <property type="evidence" value="ECO:0007669"/>
    <property type="project" value="InterPro"/>
</dbReference>
<dbReference type="Pfam" id="PF00005">
    <property type="entry name" value="ABC_tran"/>
    <property type="match status" value="2"/>
</dbReference>
<proteinExistence type="predicted"/>
<dbReference type="PANTHER" id="PTHR24223">
    <property type="entry name" value="ATP-BINDING CASSETTE SUB-FAMILY C"/>
    <property type="match status" value="1"/>
</dbReference>
<accession>A0AAN7VHV0</accession>
<feature type="transmembrane region" description="Helical" evidence="9">
    <location>
        <begin position="693"/>
        <end position="713"/>
    </location>
</feature>
<evidence type="ECO:0000256" key="5">
    <source>
        <dbReference type="ARBA" id="ARBA00022840"/>
    </source>
</evidence>
<dbReference type="InterPro" id="IPR017871">
    <property type="entry name" value="ABC_transporter-like_CS"/>
</dbReference>
<dbReference type="SUPFAM" id="SSF90123">
    <property type="entry name" value="ABC transporter transmembrane region"/>
    <property type="match status" value="2"/>
</dbReference>
<dbReference type="GO" id="GO:0140359">
    <property type="term" value="F:ABC-type transporter activity"/>
    <property type="evidence" value="ECO:0007669"/>
    <property type="project" value="InterPro"/>
</dbReference>
<evidence type="ECO:0008006" key="14">
    <source>
        <dbReference type="Google" id="ProtNLM"/>
    </source>
</evidence>
<feature type="transmembrane region" description="Helical" evidence="9">
    <location>
        <begin position="744"/>
        <end position="768"/>
    </location>
</feature>
<keyword evidence="2" id="KW-0813">Transport</keyword>
<evidence type="ECO:0000259" key="11">
    <source>
        <dbReference type="PROSITE" id="PS50929"/>
    </source>
</evidence>
<evidence type="ECO:0000313" key="12">
    <source>
        <dbReference type="EMBL" id="KAK5648315.1"/>
    </source>
</evidence>
<dbReference type="InterPro" id="IPR050173">
    <property type="entry name" value="ABC_transporter_C-like"/>
</dbReference>
<dbReference type="FunFam" id="3.40.50.300:FF:000163">
    <property type="entry name" value="Multidrug resistance-associated protein member 4"/>
    <property type="match status" value="1"/>
</dbReference>
<evidence type="ECO:0000259" key="10">
    <source>
        <dbReference type="PROSITE" id="PS50893"/>
    </source>
</evidence>
<dbReference type="PROSITE" id="PS50929">
    <property type="entry name" value="ABC_TM1F"/>
    <property type="match status" value="2"/>
</dbReference>
<dbReference type="Gene3D" id="3.40.50.300">
    <property type="entry name" value="P-loop containing nucleotide triphosphate hydrolases"/>
    <property type="match status" value="2"/>
</dbReference>
<dbReference type="SMART" id="SM00382">
    <property type="entry name" value="AAA"/>
    <property type="match status" value="2"/>
</dbReference>
<feature type="domain" description="ABC transmembrane type-1" evidence="11">
    <location>
        <begin position="91"/>
        <end position="372"/>
    </location>
</feature>
<organism evidence="12 13">
    <name type="scientific">Pyrocoelia pectoralis</name>
    <dbReference type="NCBI Taxonomy" id="417401"/>
    <lineage>
        <taxon>Eukaryota</taxon>
        <taxon>Metazoa</taxon>
        <taxon>Ecdysozoa</taxon>
        <taxon>Arthropoda</taxon>
        <taxon>Hexapoda</taxon>
        <taxon>Insecta</taxon>
        <taxon>Pterygota</taxon>
        <taxon>Neoptera</taxon>
        <taxon>Endopterygota</taxon>
        <taxon>Coleoptera</taxon>
        <taxon>Polyphaga</taxon>
        <taxon>Elateriformia</taxon>
        <taxon>Elateroidea</taxon>
        <taxon>Lampyridae</taxon>
        <taxon>Lampyrinae</taxon>
        <taxon>Pyrocoelia</taxon>
    </lineage>
</organism>